<evidence type="ECO:0000256" key="5">
    <source>
        <dbReference type="ARBA" id="ARBA00022840"/>
    </source>
</evidence>
<dbReference type="PROSITE" id="PS00584">
    <property type="entry name" value="PFKB_KINASES_2"/>
    <property type="match status" value="1"/>
</dbReference>
<comment type="caution">
    <text evidence="8">The sequence shown here is derived from an EMBL/GenBank/DDBJ whole genome shotgun (WGS) entry which is preliminary data.</text>
</comment>
<evidence type="ECO:0000313" key="8">
    <source>
        <dbReference type="EMBL" id="RFS20653.1"/>
    </source>
</evidence>
<feature type="domain" description="Carbohydrate kinase PfkB" evidence="7">
    <location>
        <begin position="17"/>
        <end position="295"/>
    </location>
</feature>
<evidence type="ECO:0000256" key="3">
    <source>
        <dbReference type="ARBA" id="ARBA00022741"/>
    </source>
</evidence>
<accession>A0A3E1Y7D2</accession>
<name>A0A3E1Y7D2_9BACT</name>
<dbReference type="AlphaFoldDB" id="A0A3E1Y7D2"/>
<dbReference type="Gene3D" id="3.40.1190.20">
    <property type="match status" value="1"/>
</dbReference>
<evidence type="ECO:0000256" key="4">
    <source>
        <dbReference type="ARBA" id="ARBA00022777"/>
    </source>
</evidence>
<dbReference type="FunFam" id="3.40.1190.20:FF:000001">
    <property type="entry name" value="Phosphofructokinase"/>
    <property type="match status" value="1"/>
</dbReference>
<evidence type="ECO:0000256" key="1">
    <source>
        <dbReference type="ARBA" id="ARBA00010688"/>
    </source>
</evidence>
<dbReference type="GO" id="GO:0003872">
    <property type="term" value="F:6-phosphofructokinase activity"/>
    <property type="evidence" value="ECO:0007669"/>
    <property type="project" value="TreeGrafter"/>
</dbReference>
<dbReference type="CDD" id="cd01164">
    <property type="entry name" value="FruK_PfkB_like"/>
    <property type="match status" value="1"/>
</dbReference>
<keyword evidence="3" id="KW-0547">Nucleotide-binding</keyword>
<dbReference type="PANTHER" id="PTHR46566">
    <property type="entry name" value="1-PHOSPHOFRUCTOKINASE-RELATED"/>
    <property type="match status" value="1"/>
</dbReference>
<keyword evidence="2 6" id="KW-0808">Transferase</keyword>
<dbReference type="SUPFAM" id="SSF53613">
    <property type="entry name" value="Ribokinase-like"/>
    <property type="match status" value="1"/>
</dbReference>
<dbReference type="NCBIfam" id="TIGR03168">
    <property type="entry name" value="1-PFK"/>
    <property type="match status" value="1"/>
</dbReference>
<dbReference type="PIRSF" id="PIRSF000535">
    <property type="entry name" value="1PFK/6PFK/LacC"/>
    <property type="match status" value="1"/>
</dbReference>
<dbReference type="RefSeq" id="WP_116977371.1">
    <property type="nucleotide sequence ID" value="NZ_QPMM01000010.1"/>
</dbReference>
<dbReference type="InterPro" id="IPR011611">
    <property type="entry name" value="PfkB_dom"/>
</dbReference>
<gene>
    <name evidence="8" type="ORF">DVR12_19015</name>
</gene>
<dbReference type="InterPro" id="IPR017583">
    <property type="entry name" value="Tagatose/fructose_Pkinase"/>
</dbReference>
<evidence type="ECO:0000259" key="7">
    <source>
        <dbReference type="Pfam" id="PF00294"/>
    </source>
</evidence>
<dbReference type="InterPro" id="IPR029056">
    <property type="entry name" value="Ribokinase-like"/>
</dbReference>
<proteinExistence type="inferred from homology"/>
<evidence type="ECO:0000313" key="9">
    <source>
        <dbReference type="Proteomes" id="UP000260644"/>
    </source>
</evidence>
<sequence length="308" mass="32295">MKPVITITFNPAIDKSTSVTTLVPDRKLRCSPPVFEPGGGGVNVARAIVKLGGQATAAFFGGGYTGHFFNELLAAEQVTAIMIPIAQHTRENLIVTDEATQQQFRFNMPGPYISEKEWLQGLEILDNAMNDVSFVVASGGLTPGLAENAFQHIGLLAKRKGIPFIVDTSGKALQLAANSGVYLLKPNLAELATLAGKEELTGEETVVAARSIIQAGDCRYVVVSLGAGGAILVTEEEVKHYQAPVVKALSTVGAGDSMVAGMVLQLARGADIYTAVKFGVASGTAATMNSGTALCHLKDAEELFQSMG</sequence>
<dbReference type="GO" id="GO:0005829">
    <property type="term" value="C:cytosol"/>
    <property type="evidence" value="ECO:0007669"/>
    <property type="project" value="TreeGrafter"/>
</dbReference>
<dbReference type="PROSITE" id="PS00583">
    <property type="entry name" value="PFKB_KINASES_1"/>
    <property type="match status" value="1"/>
</dbReference>
<evidence type="ECO:0000256" key="2">
    <source>
        <dbReference type="ARBA" id="ARBA00022679"/>
    </source>
</evidence>
<dbReference type="EMBL" id="QPMM01000010">
    <property type="protein sequence ID" value="RFS20653.1"/>
    <property type="molecule type" value="Genomic_DNA"/>
</dbReference>
<keyword evidence="5" id="KW-0067">ATP-binding</keyword>
<keyword evidence="4 8" id="KW-0418">Kinase</keyword>
<evidence type="ECO:0000256" key="6">
    <source>
        <dbReference type="PIRNR" id="PIRNR000535"/>
    </source>
</evidence>
<organism evidence="8 9">
    <name type="scientific">Chitinophaga silvatica</name>
    <dbReference type="NCBI Taxonomy" id="2282649"/>
    <lineage>
        <taxon>Bacteria</taxon>
        <taxon>Pseudomonadati</taxon>
        <taxon>Bacteroidota</taxon>
        <taxon>Chitinophagia</taxon>
        <taxon>Chitinophagales</taxon>
        <taxon>Chitinophagaceae</taxon>
        <taxon>Chitinophaga</taxon>
    </lineage>
</organism>
<dbReference type="OrthoDB" id="9801219at2"/>
<dbReference type="GO" id="GO:0005524">
    <property type="term" value="F:ATP binding"/>
    <property type="evidence" value="ECO:0007669"/>
    <property type="project" value="UniProtKB-KW"/>
</dbReference>
<comment type="similarity">
    <text evidence="1">Belongs to the carbohydrate kinase PfkB family.</text>
</comment>
<keyword evidence="9" id="KW-1185">Reference proteome</keyword>
<protein>
    <submittedName>
        <fullName evidence="8">1-phosphofructokinase family hexose kinase</fullName>
    </submittedName>
</protein>
<dbReference type="Proteomes" id="UP000260644">
    <property type="component" value="Unassembled WGS sequence"/>
</dbReference>
<dbReference type="PANTHER" id="PTHR46566:SF2">
    <property type="entry name" value="ATP-DEPENDENT 6-PHOSPHOFRUCTOKINASE ISOZYME 2"/>
    <property type="match status" value="1"/>
</dbReference>
<dbReference type="Pfam" id="PF00294">
    <property type="entry name" value="PfkB"/>
    <property type="match status" value="1"/>
</dbReference>
<reference evidence="8 9" key="1">
    <citation type="submission" date="2018-07" db="EMBL/GenBank/DDBJ databases">
        <title>Chitinophaga K2CV101002-2 sp. nov., isolated from a monsoon evergreen broad-leaved forest soil.</title>
        <authorList>
            <person name="Lv Y."/>
        </authorList>
    </citation>
    <scope>NUCLEOTIDE SEQUENCE [LARGE SCALE GENOMIC DNA]</scope>
    <source>
        <strain evidence="8 9">GDMCC 1.1288</strain>
    </source>
</reference>
<dbReference type="InterPro" id="IPR002173">
    <property type="entry name" value="Carboh/pur_kinase_PfkB_CS"/>
</dbReference>